<evidence type="ECO:0000259" key="19">
    <source>
        <dbReference type="Pfam" id="PF06455"/>
    </source>
</evidence>
<keyword evidence="6 16" id="KW-0812">Transmembrane</keyword>
<feature type="transmembrane region" description="Helical" evidence="16">
    <location>
        <begin position="70"/>
        <end position="95"/>
    </location>
</feature>
<evidence type="ECO:0000256" key="16">
    <source>
        <dbReference type="RuleBase" id="RU003404"/>
    </source>
</evidence>
<dbReference type="Pfam" id="PF06455">
    <property type="entry name" value="NADH5_C"/>
    <property type="match status" value="1"/>
</dbReference>
<keyword evidence="4 16" id="KW-0813">Transport</keyword>
<keyword evidence="10 16" id="KW-1133">Transmembrane helix</keyword>
<comment type="catalytic activity">
    <reaction evidence="15 16">
        <text>a ubiquinone + NADH + 5 H(+)(in) = a ubiquinol + NAD(+) + 4 H(+)(out)</text>
        <dbReference type="Rhea" id="RHEA:29091"/>
        <dbReference type="Rhea" id="RHEA-COMP:9565"/>
        <dbReference type="Rhea" id="RHEA-COMP:9566"/>
        <dbReference type="ChEBI" id="CHEBI:15378"/>
        <dbReference type="ChEBI" id="CHEBI:16389"/>
        <dbReference type="ChEBI" id="CHEBI:17976"/>
        <dbReference type="ChEBI" id="CHEBI:57540"/>
        <dbReference type="ChEBI" id="CHEBI:57945"/>
        <dbReference type="EC" id="7.1.1.2"/>
    </reaction>
</comment>
<protein>
    <recommendedName>
        <fullName evidence="3 16">NADH-ubiquinone oxidoreductase chain 5</fullName>
        <ecNumber evidence="2 16">7.1.1.2</ecNumber>
    </recommendedName>
</protein>
<keyword evidence="13 16" id="KW-0496">Mitochondrion</keyword>
<dbReference type="AlphaFoldDB" id="A0A6C0FCN5"/>
<feature type="transmembrane region" description="Helical" evidence="16">
    <location>
        <begin position="269"/>
        <end position="292"/>
    </location>
</feature>
<evidence type="ECO:0000259" key="17">
    <source>
        <dbReference type="Pfam" id="PF00361"/>
    </source>
</evidence>
<dbReference type="InterPro" id="IPR001516">
    <property type="entry name" value="Proton_antipo_N"/>
</dbReference>
<dbReference type="GO" id="GO:0003954">
    <property type="term" value="F:NADH dehydrogenase activity"/>
    <property type="evidence" value="ECO:0007669"/>
    <property type="project" value="TreeGrafter"/>
</dbReference>
<dbReference type="CTD" id="4540"/>
<geneLocation type="mitochondrion" evidence="20"/>
<dbReference type="GO" id="GO:0008137">
    <property type="term" value="F:NADH dehydrogenase (ubiquinone) activity"/>
    <property type="evidence" value="ECO:0007669"/>
    <property type="project" value="UniProtKB-EC"/>
</dbReference>
<evidence type="ECO:0000256" key="3">
    <source>
        <dbReference type="ARBA" id="ARBA00021096"/>
    </source>
</evidence>
<feature type="transmembrane region" description="Helical" evidence="16">
    <location>
        <begin position="516"/>
        <end position="533"/>
    </location>
</feature>
<dbReference type="GeneID" id="43964931"/>
<dbReference type="Pfam" id="PF00662">
    <property type="entry name" value="Proton_antipo_N"/>
    <property type="match status" value="1"/>
</dbReference>
<feature type="transmembrane region" description="Helical" evidence="16">
    <location>
        <begin position="30"/>
        <end position="50"/>
    </location>
</feature>
<evidence type="ECO:0000256" key="1">
    <source>
        <dbReference type="ARBA" id="ARBA00004448"/>
    </source>
</evidence>
<proteinExistence type="inferred from homology"/>
<feature type="transmembrane region" description="Helical" evidence="16">
    <location>
        <begin position="239"/>
        <end position="257"/>
    </location>
</feature>
<comment type="function">
    <text evidence="16">Core subunit of the mitochondrial membrane respiratory chain NADH dehydrogenase (Complex I) which catalyzes electron transfer from NADH through the respiratory chain, using ubiquinone as an electron acceptor. Essential for the catalytic activity and assembly of complex I.</text>
</comment>
<dbReference type="NCBIfam" id="TIGR01974">
    <property type="entry name" value="NDH_I_L"/>
    <property type="match status" value="1"/>
</dbReference>
<evidence type="ECO:0000256" key="6">
    <source>
        <dbReference type="ARBA" id="ARBA00022692"/>
    </source>
</evidence>
<sequence length="599" mass="66717">MIIWPTIIFALSTFIVVLYFKSSHNIHKQAINCLFISSMISLITSIYWTINDNPTTLCNISWFSNSLQDFTISLSIDFTFLLFASTALFVTWSIIEFSYYYMNNDPNKNAFINTLVIFLLFMLLLTSANNLFILFIGWEGVGIMSFVLISWWHSRSDANSAALQAIIYNRIGDSGILILLILSIYSFNSWNLNEVIFCDSHDSIPLWAKLGIILAAVGKSAQFSLHPWLPSAMEGPTPVSALLHSSTMVVAGVFLLIRTHPLLSNNPWILSLIVIIGGFTSLYAATAAFNQFDIKKIVAYSTTSQLGLMVFSIGLNIPWLALYHICTHAFFKALLFLCSGSIIHSLNNEQDLRKMSLAGWKLPLTSAAFSIGSLSLMGFPFLAGFYSKDLILEAAQQSNINIIGTILALIATLLTSAYSFRTMLFLFLNNNNGNEINPLSEESINQIGPLVRLVIGVLLAGWGFSLALLPSLPILLPIILKSLPLISFLLLLFIFLTTQVIWLHPPHPLFSFGASNWFYVPILHPLTTFHVLFSSIKGVLRTLDQGWTSLYGPAGSVKSFTLITSTLRLIHRARISLYLIYTLIFTLCLYSLSVLFSSS</sequence>
<evidence type="ECO:0000256" key="7">
    <source>
        <dbReference type="ARBA" id="ARBA00022792"/>
    </source>
</evidence>
<dbReference type="RefSeq" id="YP_009730160.1">
    <property type="nucleotide sequence ID" value="NC_045938.1"/>
</dbReference>
<feature type="transmembrane region" description="Helical" evidence="16">
    <location>
        <begin position="367"/>
        <end position="387"/>
    </location>
</feature>
<dbReference type="Pfam" id="PF00361">
    <property type="entry name" value="Proton_antipo_M"/>
    <property type="match status" value="1"/>
</dbReference>
<evidence type="ECO:0000256" key="15">
    <source>
        <dbReference type="ARBA" id="ARBA00049551"/>
    </source>
</evidence>
<evidence type="ECO:0000256" key="4">
    <source>
        <dbReference type="ARBA" id="ARBA00022448"/>
    </source>
</evidence>
<keyword evidence="5" id="KW-0679">Respiratory chain</keyword>
<feature type="domain" description="NADH-Ubiquinone oxidoreductase (complex I) chain 5 N-terminal" evidence="18">
    <location>
        <begin position="62"/>
        <end position="111"/>
    </location>
</feature>
<evidence type="ECO:0000256" key="13">
    <source>
        <dbReference type="ARBA" id="ARBA00023128"/>
    </source>
</evidence>
<evidence type="ECO:0000256" key="8">
    <source>
        <dbReference type="ARBA" id="ARBA00022967"/>
    </source>
</evidence>
<keyword evidence="14 16" id="KW-0472">Membrane</keyword>
<dbReference type="InterPro" id="IPR003945">
    <property type="entry name" value="NU5C-like"/>
</dbReference>
<feature type="transmembrane region" description="Helical" evidence="16">
    <location>
        <begin position="165"/>
        <end position="187"/>
    </location>
</feature>
<feature type="transmembrane region" description="Helical" evidence="16">
    <location>
        <begin position="107"/>
        <end position="125"/>
    </location>
</feature>
<evidence type="ECO:0000256" key="12">
    <source>
        <dbReference type="ARBA" id="ARBA00023075"/>
    </source>
</evidence>
<evidence type="ECO:0000256" key="2">
    <source>
        <dbReference type="ARBA" id="ARBA00012944"/>
    </source>
</evidence>
<dbReference type="GO" id="GO:0015990">
    <property type="term" value="P:electron transport coupled proton transport"/>
    <property type="evidence" value="ECO:0007669"/>
    <property type="project" value="TreeGrafter"/>
</dbReference>
<dbReference type="InterPro" id="IPR018393">
    <property type="entry name" value="NADHpl_OxRdtase_5_subgr"/>
</dbReference>
<feature type="transmembrane region" description="Helical" evidence="16">
    <location>
        <begin position="6"/>
        <end position="23"/>
    </location>
</feature>
<gene>
    <name evidence="20" type="primary">ND5</name>
</gene>
<evidence type="ECO:0000256" key="14">
    <source>
        <dbReference type="ARBA" id="ARBA00023136"/>
    </source>
</evidence>
<keyword evidence="12 16" id="KW-0830">Ubiquinone</keyword>
<keyword evidence="8" id="KW-1278">Translocase</keyword>
<dbReference type="PANTHER" id="PTHR42829:SF2">
    <property type="entry name" value="NADH-UBIQUINONE OXIDOREDUCTASE CHAIN 5"/>
    <property type="match status" value="1"/>
</dbReference>
<feature type="transmembrane region" description="Helical" evidence="16">
    <location>
        <begin position="399"/>
        <end position="420"/>
    </location>
</feature>
<dbReference type="EMBL" id="MK343094">
    <property type="protein sequence ID" value="QHT54216.1"/>
    <property type="molecule type" value="Genomic_DNA"/>
</dbReference>
<comment type="subcellular location">
    <subcellularLocation>
        <location evidence="1">Mitochondrion inner membrane</location>
        <topology evidence="1">Multi-pass membrane protein</topology>
    </subcellularLocation>
</comment>
<evidence type="ECO:0000259" key="18">
    <source>
        <dbReference type="Pfam" id="PF00662"/>
    </source>
</evidence>
<dbReference type="InterPro" id="IPR001750">
    <property type="entry name" value="ND/Mrp_TM"/>
</dbReference>
<organism evidence="20">
    <name type="scientific">Amphiura sinicola</name>
    <dbReference type="NCBI Taxonomy" id="2705302"/>
    <lineage>
        <taxon>Eukaryota</taxon>
        <taxon>Metazoa</taxon>
        <taxon>Echinodermata</taxon>
        <taxon>Eleutherozoa</taxon>
        <taxon>Asterozoa</taxon>
        <taxon>Ophiuroidea</taxon>
        <taxon>Myophiuroidea</taxon>
        <taxon>Metophiurida</taxon>
        <taxon>Ophintegrida</taxon>
        <taxon>Amphilepidida</taxon>
        <taxon>Ophiurina</taxon>
        <taxon>Gnathophiurina</taxon>
        <taxon>Amphiuroidea</taxon>
        <taxon>Amphiuridae</taxon>
        <taxon>Amphiura</taxon>
    </lineage>
</organism>
<accession>A0A6C0FCN5</accession>
<evidence type="ECO:0000256" key="11">
    <source>
        <dbReference type="ARBA" id="ARBA00023027"/>
    </source>
</evidence>
<feature type="domain" description="NADH dehydrogenase subunit 5 C-terminal" evidence="19">
    <location>
        <begin position="418"/>
        <end position="590"/>
    </location>
</feature>
<feature type="transmembrane region" description="Helical" evidence="16">
    <location>
        <begin position="131"/>
        <end position="153"/>
    </location>
</feature>
<dbReference type="GO" id="GO:0005743">
    <property type="term" value="C:mitochondrial inner membrane"/>
    <property type="evidence" value="ECO:0007669"/>
    <property type="project" value="UniProtKB-SubCell"/>
</dbReference>
<evidence type="ECO:0000256" key="9">
    <source>
        <dbReference type="ARBA" id="ARBA00022982"/>
    </source>
</evidence>
<keyword evidence="9" id="KW-0249">Electron transport</keyword>
<dbReference type="PRINTS" id="PR01434">
    <property type="entry name" value="NADHDHGNASE5"/>
</dbReference>
<dbReference type="GO" id="GO:0042773">
    <property type="term" value="P:ATP synthesis coupled electron transport"/>
    <property type="evidence" value="ECO:0007669"/>
    <property type="project" value="InterPro"/>
</dbReference>
<dbReference type="PANTHER" id="PTHR42829">
    <property type="entry name" value="NADH-UBIQUINONE OXIDOREDUCTASE CHAIN 5"/>
    <property type="match status" value="1"/>
</dbReference>
<feature type="transmembrane region" description="Helical" evidence="16">
    <location>
        <begin position="483"/>
        <end position="504"/>
    </location>
</feature>
<reference evidence="20" key="1">
    <citation type="journal article" date="2019" name="Mar. Biol. Res.">
        <title>Mitochondrial gene rearrangement and phylogenetic relationships in the Amphilepidida and Ophiacanthida (Echinodermata, Ophiuroidea).</title>
        <authorList>
            <person name="Lee T."/>
            <person name="Bae Y.J."/>
            <person name="Shin S."/>
        </authorList>
    </citation>
    <scope>NUCLEOTIDE SEQUENCE</scope>
</reference>
<feature type="domain" description="NADH:quinone oxidoreductase/Mrp antiporter transmembrane" evidence="17">
    <location>
        <begin position="128"/>
        <end position="414"/>
    </location>
</feature>
<evidence type="ECO:0000256" key="5">
    <source>
        <dbReference type="ARBA" id="ARBA00022660"/>
    </source>
</evidence>
<dbReference type="EC" id="7.1.1.2" evidence="2 16"/>
<dbReference type="InterPro" id="IPR010934">
    <property type="entry name" value="NADH_DH_su5_C"/>
</dbReference>
<name>A0A6C0FCN5_9ECHI</name>
<keyword evidence="7" id="KW-0999">Mitochondrion inner membrane</keyword>
<feature type="transmembrane region" description="Helical" evidence="16">
    <location>
        <begin position="575"/>
        <end position="596"/>
    </location>
</feature>
<feature type="transmembrane region" description="Helical" evidence="16">
    <location>
        <begin position="453"/>
        <end position="476"/>
    </location>
</feature>
<keyword evidence="11 16" id="KW-0520">NAD</keyword>
<feature type="transmembrane region" description="Helical" evidence="16">
    <location>
        <begin position="304"/>
        <end position="322"/>
    </location>
</feature>
<evidence type="ECO:0000256" key="10">
    <source>
        <dbReference type="ARBA" id="ARBA00022989"/>
    </source>
</evidence>
<evidence type="ECO:0000313" key="20">
    <source>
        <dbReference type="EMBL" id="QHT54216.1"/>
    </source>
</evidence>
<comment type="similarity">
    <text evidence="16">Belongs to the complex I subunit 5 family.</text>
</comment>